<evidence type="ECO:0000256" key="2">
    <source>
        <dbReference type="ARBA" id="ARBA00010686"/>
    </source>
</evidence>
<dbReference type="EMBL" id="UYRT01002883">
    <property type="protein sequence ID" value="VDK31887.1"/>
    <property type="molecule type" value="Genomic_DNA"/>
</dbReference>
<evidence type="ECO:0000256" key="7">
    <source>
        <dbReference type="RuleBase" id="RU363104"/>
    </source>
</evidence>
<comment type="similarity">
    <text evidence="2 7">Belongs to the glycosyltransferase 3 family.</text>
</comment>
<organism evidence="10">
    <name type="scientific">Gongylonema pulchrum</name>
    <dbReference type="NCBI Taxonomy" id="637853"/>
    <lineage>
        <taxon>Eukaryota</taxon>
        <taxon>Metazoa</taxon>
        <taxon>Ecdysozoa</taxon>
        <taxon>Nematoda</taxon>
        <taxon>Chromadorea</taxon>
        <taxon>Rhabditida</taxon>
        <taxon>Spirurina</taxon>
        <taxon>Spiruromorpha</taxon>
        <taxon>Spiruroidea</taxon>
        <taxon>Gongylonematidae</taxon>
        <taxon>Gongylonema</taxon>
    </lineage>
</organism>
<reference evidence="8 9" key="2">
    <citation type="submission" date="2018-11" db="EMBL/GenBank/DDBJ databases">
        <authorList>
            <consortium name="Pathogen Informatics"/>
        </authorList>
    </citation>
    <scope>NUCLEOTIDE SEQUENCE [LARGE SCALE GENOMIC DNA]</scope>
</reference>
<keyword evidence="3 7" id="KW-0328">Glycosyltransferase</keyword>
<evidence type="ECO:0000313" key="8">
    <source>
        <dbReference type="EMBL" id="VDK31887.1"/>
    </source>
</evidence>
<keyword evidence="5 7" id="KW-0320">Glycogen biosynthesis</keyword>
<dbReference type="AlphaFoldDB" id="A0A183D031"/>
<reference evidence="10" key="1">
    <citation type="submission" date="2016-06" db="UniProtKB">
        <authorList>
            <consortium name="WormBaseParasite"/>
        </authorList>
    </citation>
    <scope>IDENTIFICATION</scope>
</reference>
<dbReference type="PANTHER" id="PTHR10176">
    <property type="entry name" value="GLYCOGEN SYNTHASE"/>
    <property type="match status" value="1"/>
</dbReference>
<evidence type="ECO:0000256" key="4">
    <source>
        <dbReference type="ARBA" id="ARBA00022679"/>
    </source>
</evidence>
<dbReference type="WBParaSite" id="GPUH_0000207701-mRNA-1">
    <property type="protein sequence ID" value="GPUH_0000207701-mRNA-1"/>
    <property type="gene ID" value="GPUH_0000207701"/>
</dbReference>
<dbReference type="GO" id="GO:0005978">
    <property type="term" value="P:glycogen biosynthetic process"/>
    <property type="evidence" value="ECO:0007669"/>
    <property type="project" value="UniProtKB-UniPathway"/>
</dbReference>
<proteinExistence type="inferred from homology"/>
<evidence type="ECO:0000256" key="5">
    <source>
        <dbReference type="ARBA" id="ARBA00023056"/>
    </source>
</evidence>
<evidence type="ECO:0000256" key="6">
    <source>
        <dbReference type="ARBA" id="ARBA00047345"/>
    </source>
</evidence>
<name>A0A183D031_9BILA</name>
<evidence type="ECO:0000313" key="9">
    <source>
        <dbReference type="Proteomes" id="UP000271098"/>
    </source>
</evidence>
<sequence length="309" mass="34663">MHLLVNELGIHSRPSRLTNSAKISAFLQRFENFKTPSLVIVISLVTFDVTYVSEPEALGNDPEFRSLSAEHNSSHVAVTTYPENGDDGIQLSGLDTQHVILLYLVHALPYAQSAFNWLFYAFLNRNLRHSSTYASALRSSMFCYAFRSATPSTTVPCTQNVSVWRVTNNRPVPFHHHVSDHGFVQTSTDSRCKDTTVVAFIIYPAASNSFNVESLKGQAVCKQLHSTISRIKDNLASRMFEGCLKGHIPNMEELLLPDERIQLKRCILSAKRDVLPPICTHNMLDDAGDPVLNAFRRCQLINQSSDRVK</sequence>
<dbReference type="Proteomes" id="UP000271098">
    <property type="component" value="Unassembled WGS sequence"/>
</dbReference>
<keyword evidence="9" id="KW-1185">Reference proteome</keyword>
<dbReference type="EC" id="2.4.1.11" evidence="7"/>
<dbReference type="OrthoDB" id="6335297at2759"/>
<comment type="pathway">
    <text evidence="1 7">Glycan biosynthesis; glycogen biosynthesis.</text>
</comment>
<comment type="function">
    <text evidence="7">Transfers the glycosyl residue from UDP-Glc to the non-reducing end of alpha-1,4-glucan.</text>
</comment>
<dbReference type="Gene3D" id="6.10.260.10">
    <property type="match status" value="1"/>
</dbReference>
<protein>
    <recommendedName>
        <fullName evidence="7">Glycogen [starch] synthase</fullName>
        <ecNumber evidence="7">2.4.1.11</ecNumber>
    </recommendedName>
</protein>
<accession>A0A183D031</accession>
<dbReference type="GO" id="GO:0005737">
    <property type="term" value="C:cytoplasm"/>
    <property type="evidence" value="ECO:0007669"/>
    <property type="project" value="TreeGrafter"/>
</dbReference>
<dbReference type="Pfam" id="PF05693">
    <property type="entry name" value="Glycogen_syn"/>
    <property type="match status" value="1"/>
</dbReference>
<evidence type="ECO:0000313" key="10">
    <source>
        <dbReference type="WBParaSite" id="GPUH_0000207701-mRNA-1"/>
    </source>
</evidence>
<keyword evidence="4 7" id="KW-0808">Transferase</keyword>
<evidence type="ECO:0000256" key="1">
    <source>
        <dbReference type="ARBA" id="ARBA00004964"/>
    </source>
</evidence>
<dbReference type="InterPro" id="IPR008631">
    <property type="entry name" value="Glycogen_synth"/>
</dbReference>
<comment type="catalytic activity">
    <reaction evidence="6">
        <text>[(1-&gt;4)-alpha-D-glucosyl](n) + UDP-alpha-D-glucose = [(1-&gt;4)-alpha-D-glucosyl](n+1) + UDP + H(+)</text>
        <dbReference type="Rhea" id="RHEA:18549"/>
        <dbReference type="Rhea" id="RHEA-COMP:9584"/>
        <dbReference type="Rhea" id="RHEA-COMP:9587"/>
        <dbReference type="ChEBI" id="CHEBI:15378"/>
        <dbReference type="ChEBI" id="CHEBI:15444"/>
        <dbReference type="ChEBI" id="CHEBI:58223"/>
        <dbReference type="ChEBI" id="CHEBI:58885"/>
        <dbReference type="EC" id="2.4.1.11"/>
    </reaction>
    <physiologicalReaction direction="left-to-right" evidence="6">
        <dbReference type="Rhea" id="RHEA:18550"/>
    </physiologicalReaction>
</comment>
<dbReference type="UniPathway" id="UPA00164"/>
<dbReference type="GO" id="GO:0004373">
    <property type="term" value="F:alpha-1,4-glucan glucosyltransferase (UDP-glucose donor) activity"/>
    <property type="evidence" value="ECO:0007669"/>
    <property type="project" value="UniProtKB-EC"/>
</dbReference>
<gene>
    <name evidence="8" type="ORF">GPUH_LOCUS2072</name>
</gene>
<dbReference type="PANTHER" id="PTHR10176:SF3">
    <property type="entry name" value="GLYCOGEN [STARCH] SYNTHASE"/>
    <property type="match status" value="1"/>
</dbReference>
<evidence type="ECO:0000256" key="3">
    <source>
        <dbReference type="ARBA" id="ARBA00022676"/>
    </source>
</evidence>
<dbReference type="Gene3D" id="3.40.50.2000">
    <property type="entry name" value="Glycogen Phosphorylase B"/>
    <property type="match status" value="1"/>
</dbReference>